<name>A0A9D2B966_9FIRM</name>
<evidence type="ECO:0000313" key="2">
    <source>
        <dbReference type="Proteomes" id="UP000886721"/>
    </source>
</evidence>
<reference evidence="1" key="1">
    <citation type="journal article" date="2021" name="PeerJ">
        <title>Extensive microbial diversity within the chicken gut microbiome revealed by metagenomics and culture.</title>
        <authorList>
            <person name="Gilroy R."/>
            <person name="Ravi A."/>
            <person name="Getino M."/>
            <person name="Pursley I."/>
            <person name="Horton D.L."/>
            <person name="Alikhan N.F."/>
            <person name="Baker D."/>
            <person name="Gharbi K."/>
            <person name="Hall N."/>
            <person name="Watson M."/>
            <person name="Adriaenssens E.M."/>
            <person name="Foster-Nyarko E."/>
            <person name="Jarju S."/>
            <person name="Secka A."/>
            <person name="Antonio M."/>
            <person name="Oren A."/>
            <person name="Chaudhuri R.R."/>
            <person name="La Ragione R."/>
            <person name="Hildebrand F."/>
            <person name="Pallen M.J."/>
        </authorList>
    </citation>
    <scope>NUCLEOTIDE SEQUENCE</scope>
    <source>
        <strain evidence="1">CHK191-13928</strain>
    </source>
</reference>
<protein>
    <submittedName>
        <fullName evidence="1">Uncharacterized protein</fullName>
    </submittedName>
</protein>
<sequence length="255" mass="30568">MLQIRPTKHLIGINICGDYKDLYDLVDSIYGMCGFDERPDSPYYGVKDLLLGMCYEIRHAYQKSRDILVVDNGMDEDTMKWHEITTPTENVYYSTNIFFPEALFVAIALPDTYPLSRRHYGRHSKYKGKVYEPRSLMRFYRDRSNLEVLCAAVWEALGEAIGEKEAEKLMEMRSQMEPDYYIDYMVAFVRKCNLRLINTKFKNRRDMLKEITRALMEKDEEYYDMEKKINDWAREFGKKTYQVRTRIEYPEEIEW</sequence>
<dbReference type="EMBL" id="DXEM01000015">
    <property type="protein sequence ID" value="HIX67543.1"/>
    <property type="molecule type" value="Genomic_DNA"/>
</dbReference>
<comment type="caution">
    <text evidence="1">The sequence shown here is derived from an EMBL/GenBank/DDBJ whole genome shotgun (WGS) entry which is preliminary data.</text>
</comment>
<dbReference type="AlphaFoldDB" id="A0A9D2B966"/>
<gene>
    <name evidence="1" type="ORF">H9735_05375</name>
</gene>
<proteinExistence type="predicted"/>
<organism evidence="1 2">
    <name type="scientific">Candidatus Anaerostipes excrementavium</name>
    <dbReference type="NCBI Taxonomy" id="2838463"/>
    <lineage>
        <taxon>Bacteria</taxon>
        <taxon>Bacillati</taxon>
        <taxon>Bacillota</taxon>
        <taxon>Clostridia</taxon>
        <taxon>Lachnospirales</taxon>
        <taxon>Lachnospiraceae</taxon>
        <taxon>Anaerostipes</taxon>
    </lineage>
</organism>
<accession>A0A9D2B966</accession>
<evidence type="ECO:0000313" key="1">
    <source>
        <dbReference type="EMBL" id="HIX67543.1"/>
    </source>
</evidence>
<dbReference type="Pfam" id="PF21845">
    <property type="entry name" value="DUF6904"/>
    <property type="match status" value="1"/>
</dbReference>
<reference evidence="1" key="2">
    <citation type="submission" date="2021-04" db="EMBL/GenBank/DDBJ databases">
        <authorList>
            <person name="Gilroy R."/>
        </authorList>
    </citation>
    <scope>NUCLEOTIDE SEQUENCE</scope>
    <source>
        <strain evidence="1">CHK191-13928</strain>
    </source>
</reference>
<dbReference type="Proteomes" id="UP000886721">
    <property type="component" value="Unassembled WGS sequence"/>
</dbReference>
<dbReference type="InterPro" id="IPR054199">
    <property type="entry name" value="DUF6904"/>
</dbReference>